<feature type="region of interest" description="Disordered" evidence="1">
    <location>
        <begin position="1"/>
        <end position="22"/>
    </location>
</feature>
<keyword evidence="3" id="KW-1185">Reference proteome</keyword>
<proteinExistence type="predicted"/>
<reference evidence="2" key="1">
    <citation type="journal article" date="2020" name="Stud. Mycol.">
        <title>101 Dothideomycetes genomes: a test case for predicting lifestyles and emergence of pathogens.</title>
        <authorList>
            <person name="Haridas S."/>
            <person name="Albert R."/>
            <person name="Binder M."/>
            <person name="Bloem J."/>
            <person name="Labutti K."/>
            <person name="Salamov A."/>
            <person name="Andreopoulos B."/>
            <person name="Baker S."/>
            <person name="Barry K."/>
            <person name="Bills G."/>
            <person name="Bluhm B."/>
            <person name="Cannon C."/>
            <person name="Castanera R."/>
            <person name="Culley D."/>
            <person name="Daum C."/>
            <person name="Ezra D."/>
            <person name="Gonzalez J."/>
            <person name="Henrissat B."/>
            <person name="Kuo A."/>
            <person name="Liang C."/>
            <person name="Lipzen A."/>
            <person name="Lutzoni F."/>
            <person name="Magnuson J."/>
            <person name="Mondo S."/>
            <person name="Nolan M."/>
            <person name="Ohm R."/>
            <person name="Pangilinan J."/>
            <person name="Park H.-J."/>
            <person name="Ramirez L."/>
            <person name="Alfaro M."/>
            <person name="Sun H."/>
            <person name="Tritt A."/>
            <person name="Yoshinaga Y."/>
            <person name="Zwiers L.-H."/>
            <person name="Turgeon B."/>
            <person name="Goodwin S."/>
            <person name="Spatafora J."/>
            <person name="Crous P."/>
            <person name="Grigoriev I."/>
        </authorList>
    </citation>
    <scope>NUCLEOTIDE SEQUENCE</scope>
    <source>
        <strain evidence="2">CBS 109.77</strain>
    </source>
</reference>
<sequence>MKKWSEAETNTEGAFSPPSSGLHTAYIDEQSLNRKYICFAPVRRPPLLEPRRVYILSVFCVCPCVGVHVCSRTSDARDSQRASSSTSAQIPRPRHRASLSSASPSTPACDVTLHLPSCLVPCALPALPCPAPGATVHTWPPASCIRALLRRKEVCKRSPLASVRGTARIDGLIDRPQCAILGRGARGNKHQCARCGAIIRKARAREKDQMARHGRRRWRWRWRITSLRARTTG</sequence>
<feature type="compositionally biased region" description="Polar residues" evidence="1">
    <location>
        <begin position="7"/>
        <end position="22"/>
    </location>
</feature>
<evidence type="ECO:0000313" key="2">
    <source>
        <dbReference type="EMBL" id="KAF2801116.1"/>
    </source>
</evidence>
<dbReference type="Proteomes" id="UP000799757">
    <property type="component" value="Unassembled WGS sequence"/>
</dbReference>
<feature type="region of interest" description="Disordered" evidence="1">
    <location>
        <begin position="76"/>
        <end position="104"/>
    </location>
</feature>
<gene>
    <name evidence="2" type="ORF">K505DRAFT_99</name>
</gene>
<evidence type="ECO:0000313" key="3">
    <source>
        <dbReference type="Proteomes" id="UP000799757"/>
    </source>
</evidence>
<organism evidence="2 3">
    <name type="scientific">Melanomma pulvis-pyrius CBS 109.77</name>
    <dbReference type="NCBI Taxonomy" id="1314802"/>
    <lineage>
        <taxon>Eukaryota</taxon>
        <taxon>Fungi</taxon>
        <taxon>Dikarya</taxon>
        <taxon>Ascomycota</taxon>
        <taxon>Pezizomycotina</taxon>
        <taxon>Dothideomycetes</taxon>
        <taxon>Pleosporomycetidae</taxon>
        <taxon>Pleosporales</taxon>
        <taxon>Melanommataceae</taxon>
        <taxon>Melanomma</taxon>
    </lineage>
</organism>
<name>A0A6A6XX43_9PLEO</name>
<evidence type="ECO:0000256" key="1">
    <source>
        <dbReference type="SAM" id="MobiDB-lite"/>
    </source>
</evidence>
<dbReference type="EMBL" id="MU001738">
    <property type="protein sequence ID" value="KAF2801116.1"/>
    <property type="molecule type" value="Genomic_DNA"/>
</dbReference>
<accession>A0A6A6XX43</accession>
<feature type="compositionally biased region" description="Low complexity" evidence="1">
    <location>
        <begin position="81"/>
        <end position="91"/>
    </location>
</feature>
<protein>
    <submittedName>
        <fullName evidence="2">Uncharacterized protein</fullName>
    </submittedName>
</protein>
<dbReference type="AlphaFoldDB" id="A0A6A6XX43"/>